<evidence type="ECO:0000256" key="1">
    <source>
        <dbReference type="ARBA" id="ARBA00010795"/>
    </source>
</evidence>
<organism evidence="3 4">
    <name type="scientific">Sordaria brevicollis</name>
    <dbReference type="NCBI Taxonomy" id="83679"/>
    <lineage>
        <taxon>Eukaryota</taxon>
        <taxon>Fungi</taxon>
        <taxon>Dikarya</taxon>
        <taxon>Ascomycota</taxon>
        <taxon>Pezizomycotina</taxon>
        <taxon>Sordariomycetes</taxon>
        <taxon>Sordariomycetidae</taxon>
        <taxon>Sordariales</taxon>
        <taxon>Sordariaceae</taxon>
        <taxon>Sordaria</taxon>
    </lineage>
</organism>
<feature type="chain" id="PRO_5042293337" evidence="2">
    <location>
        <begin position="30"/>
        <end position="150"/>
    </location>
</feature>
<feature type="signal peptide" evidence="2">
    <location>
        <begin position="1"/>
        <end position="29"/>
    </location>
</feature>
<gene>
    <name evidence="3" type="ORF">B0T20DRAFT_488012</name>
</gene>
<proteinExistence type="inferred from homology"/>
<sequence length="150" mass="16630">MLSLSNAGSSTRLWTITVTFIILLTSVLAIPLDANHEHTTTNLTTRNVATEDLWVEFTITNHAGSGPVYIRRPKLWWGDWYVHPDPSRPISDWDVQIPYATPNGGEMHIAATGSPWLLSGTEGRFDVFHGYNKVCRVYLVGHGVSALVGQ</sequence>
<evidence type="ECO:0000313" key="4">
    <source>
        <dbReference type="Proteomes" id="UP001281003"/>
    </source>
</evidence>
<reference evidence="3" key="1">
    <citation type="journal article" date="2023" name="Mol. Phylogenet. Evol.">
        <title>Genome-scale phylogeny and comparative genomics of the fungal order Sordariales.</title>
        <authorList>
            <person name="Hensen N."/>
            <person name="Bonometti L."/>
            <person name="Westerberg I."/>
            <person name="Brannstrom I.O."/>
            <person name="Guillou S."/>
            <person name="Cros-Aarteil S."/>
            <person name="Calhoun S."/>
            <person name="Haridas S."/>
            <person name="Kuo A."/>
            <person name="Mondo S."/>
            <person name="Pangilinan J."/>
            <person name="Riley R."/>
            <person name="LaButti K."/>
            <person name="Andreopoulos B."/>
            <person name="Lipzen A."/>
            <person name="Chen C."/>
            <person name="Yan M."/>
            <person name="Daum C."/>
            <person name="Ng V."/>
            <person name="Clum A."/>
            <person name="Steindorff A."/>
            <person name="Ohm R.A."/>
            <person name="Martin F."/>
            <person name="Silar P."/>
            <person name="Natvig D.O."/>
            <person name="Lalanne C."/>
            <person name="Gautier V."/>
            <person name="Ament-Velasquez S.L."/>
            <person name="Kruys A."/>
            <person name="Hutchinson M.I."/>
            <person name="Powell A.J."/>
            <person name="Barry K."/>
            <person name="Miller A.N."/>
            <person name="Grigoriev I.V."/>
            <person name="Debuchy R."/>
            <person name="Gladieux P."/>
            <person name="Hiltunen Thoren M."/>
            <person name="Johannesson H."/>
        </authorList>
    </citation>
    <scope>NUCLEOTIDE SEQUENCE</scope>
    <source>
        <strain evidence="3">FGSC 1904</strain>
    </source>
</reference>
<keyword evidence="4" id="KW-1185">Reference proteome</keyword>
<name>A0AAE0U647_SORBR</name>
<accession>A0AAE0U647</accession>
<reference evidence="3" key="2">
    <citation type="submission" date="2023-07" db="EMBL/GenBank/DDBJ databases">
        <authorList>
            <consortium name="Lawrence Berkeley National Laboratory"/>
            <person name="Haridas S."/>
            <person name="Hensen N."/>
            <person name="Bonometti L."/>
            <person name="Westerberg I."/>
            <person name="Brannstrom I.O."/>
            <person name="Guillou S."/>
            <person name="Cros-Aarteil S."/>
            <person name="Calhoun S."/>
            <person name="Kuo A."/>
            <person name="Mondo S."/>
            <person name="Pangilinan J."/>
            <person name="Riley R."/>
            <person name="LaButti K."/>
            <person name="Andreopoulos B."/>
            <person name="Lipzen A."/>
            <person name="Chen C."/>
            <person name="Yanf M."/>
            <person name="Daum C."/>
            <person name="Ng V."/>
            <person name="Clum A."/>
            <person name="Steindorff A."/>
            <person name="Ohm R."/>
            <person name="Martin F."/>
            <person name="Silar P."/>
            <person name="Natvig D."/>
            <person name="Lalanne C."/>
            <person name="Gautier V."/>
            <person name="Ament-velasquez S.L."/>
            <person name="Kruys A."/>
            <person name="Hutchinson M.I."/>
            <person name="Powell A.J."/>
            <person name="Barry K."/>
            <person name="Miller A.N."/>
            <person name="Grigoriev I.V."/>
            <person name="Debuchy R."/>
            <person name="Gladieux P."/>
            <person name="Thoren M.H."/>
            <person name="Johannesson H."/>
        </authorList>
    </citation>
    <scope>NUCLEOTIDE SEQUENCE</scope>
    <source>
        <strain evidence="3">FGSC 1904</strain>
    </source>
</reference>
<comment type="caution">
    <text evidence="3">The sequence shown here is derived from an EMBL/GenBank/DDBJ whole genome shotgun (WGS) entry which is preliminary data.</text>
</comment>
<comment type="similarity">
    <text evidence="1">Belongs to the aegerolysin family.</text>
</comment>
<dbReference type="InterPro" id="IPR009413">
    <property type="entry name" value="Aegerolysin-typ"/>
</dbReference>
<dbReference type="EMBL" id="JAUTDP010000011">
    <property type="protein sequence ID" value="KAK3392361.1"/>
    <property type="molecule type" value="Genomic_DNA"/>
</dbReference>
<keyword evidence="2" id="KW-0732">Signal</keyword>
<dbReference type="Pfam" id="PF06355">
    <property type="entry name" value="Aegerolysin"/>
    <property type="match status" value="1"/>
</dbReference>
<protein>
    <submittedName>
        <fullName evidence="3">Uncharacterized protein</fullName>
    </submittedName>
</protein>
<dbReference type="GO" id="GO:0019836">
    <property type="term" value="P:symbiont-mediated hemolysis of host erythrocyte"/>
    <property type="evidence" value="ECO:0007669"/>
    <property type="project" value="InterPro"/>
</dbReference>
<dbReference type="Proteomes" id="UP001281003">
    <property type="component" value="Unassembled WGS sequence"/>
</dbReference>
<dbReference type="Gene3D" id="2.60.270.50">
    <property type="match status" value="1"/>
</dbReference>
<evidence type="ECO:0000256" key="2">
    <source>
        <dbReference type="SAM" id="SignalP"/>
    </source>
</evidence>
<evidence type="ECO:0000313" key="3">
    <source>
        <dbReference type="EMBL" id="KAK3392361.1"/>
    </source>
</evidence>
<dbReference type="AlphaFoldDB" id="A0AAE0U647"/>